<organism evidence="2 3">
    <name type="scientific">Pleuronectes platessa</name>
    <name type="common">European plaice</name>
    <dbReference type="NCBI Taxonomy" id="8262"/>
    <lineage>
        <taxon>Eukaryota</taxon>
        <taxon>Metazoa</taxon>
        <taxon>Chordata</taxon>
        <taxon>Craniata</taxon>
        <taxon>Vertebrata</taxon>
        <taxon>Euteleostomi</taxon>
        <taxon>Actinopterygii</taxon>
        <taxon>Neopterygii</taxon>
        <taxon>Teleostei</taxon>
        <taxon>Neoteleostei</taxon>
        <taxon>Acanthomorphata</taxon>
        <taxon>Carangaria</taxon>
        <taxon>Pleuronectiformes</taxon>
        <taxon>Pleuronectoidei</taxon>
        <taxon>Pleuronectidae</taxon>
        <taxon>Pleuronectes</taxon>
    </lineage>
</organism>
<proteinExistence type="predicted"/>
<reference evidence="2" key="1">
    <citation type="submission" date="2020-03" db="EMBL/GenBank/DDBJ databases">
        <authorList>
            <person name="Weist P."/>
        </authorList>
    </citation>
    <scope>NUCLEOTIDE SEQUENCE</scope>
</reference>
<gene>
    <name evidence="2" type="ORF">PLEPLA_LOCUS1552</name>
</gene>
<protein>
    <submittedName>
        <fullName evidence="2">Uncharacterized protein</fullName>
    </submittedName>
</protein>
<dbReference type="AlphaFoldDB" id="A0A9N7TL13"/>
<evidence type="ECO:0000313" key="3">
    <source>
        <dbReference type="Proteomes" id="UP001153269"/>
    </source>
</evidence>
<evidence type="ECO:0000256" key="1">
    <source>
        <dbReference type="SAM" id="MobiDB-lite"/>
    </source>
</evidence>
<feature type="region of interest" description="Disordered" evidence="1">
    <location>
        <begin position="34"/>
        <end position="84"/>
    </location>
</feature>
<dbReference type="Proteomes" id="UP001153269">
    <property type="component" value="Unassembled WGS sequence"/>
</dbReference>
<keyword evidence="3" id="KW-1185">Reference proteome</keyword>
<feature type="compositionally biased region" description="Basic and acidic residues" evidence="1">
    <location>
        <begin position="52"/>
        <end position="84"/>
    </location>
</feature>
<dbReference type="EMBL" id="CADEAL010000075">
    <property type="protein sequence ID" value="CAB1413849.1"/>
    <property type="molecule type" value="Genomic_DNA"/>
</dbReference>
<comment type="caution">
    <text evidence="2">The sequence shown here is derived from an EMBL/GenBank/DDBJ whole genome shotgun (WGS) entry which is preliminary data.</text>
</comment>
<accession>A0A9N7TL13</accession>
<sequence>MRNMDQLNLLLSCAWDGPGGDWVSSRTRCTVHASRSLGPERPVLLSSGLTDRQTERQKDRQTDRRGLNVLKTLEKSDQRSAPKD</sequence>
<evidence type="ECO:0000313" key="2">
    <source>
        <dbReference type="EMBL" id="CAB1413849.1"/>
    </source>
</evidence>
<name>A0A9N7TL13_PLEPL</name>